<evidence type="ECO:0000313" key="2">
    <source>
        <dbReference type="Proteomes" id="UP000001292"/>
    </source>
</evidence>
<protein>
    <submittedName>
        <fullName evidence="1">GM16355</fullName>
    </submittedName>
</protein>
<dbReference type="AlphaFoldDB" id="B4HY46"/>
<accession>B4HY46</accession>
<gene>
    <name evidence="1" type="primary">Dsec\GM16355</name>
    <name evidence="1" type="ORF">Dsec_GM16355</name>
</gene>
<organism evidence="2">
    <name type="scientific">Drosophila sechellia</name>
    <name type="common">Fruit fly</name>
    <dbReference type="NCBI Taxonomy" id="7238"/>
    <lineage>
        <taxon>Eukaryota</taxon>
        <taxon>Metazoa</taxon>
        <taxon>Ecdysozoa</taxon>
        <taxon>Arthropoda</taxon>
        <taxon>Hexapoda</taxon>
        <taxon>Insecta</taxon>
        <taxon>Pterygota</taxon>
        <taxon>Neoptera</taxon>
        <taxon>Endopterygota</taxon>
        <taxon>Diptera</taxon>
        <taxon>Brachycera</taxon>
        <taxon>Muscomorpha</taxon>
        <taxon>Ephydroidea</taxon>
        <taxon>Drosophilidae</taxon>
        <taxon>Drosophila</taxon>
        <taxon>Sophophora</taxon>
    </lineage>
</organism>
<dbReference type="PhylomeDB" id="B4HY46"/>
<keyword evidence="2" id="KW-1185">Reference proteome</keyword>
<sequence length="115" mass="13718">MEPSLSNTNKSELLDELRAERALQDKYLKDFCSMADKLRHLVDGTVPSKIETYEYLESSDGDSNRSLEEEKKLTIFFYKMRCDLEKNLREVQENLKYLDEVRELGVIWDNIQYIW</sequence>
<dbReference type="OMA" id="GVIWDNI"/>
<dbReference type="KEGG" id="dse:6611512"/>
<dbReference type="HOGENOM" id="CLU_2148456_0_0_1"/>
<dbReference type="STRING" id="7238.B4HY46"/>
<proteinExistence type="predicted"/>
<reference evidence="1 2" key="1">
    <citation type="journal article" date="2007" name="Nature">
        <title>Evolution of genes and genomes on the Drosophila phylogeny.</title>
        <authorList>
            <consortium name="Drosophila 12 Genomes Consortium"/>
            <person name="Clark A.G."/>
            <person name="Eisen M.B."/>
            <person name="Smith D.R."/>
            <person name="Bergman C.M."/>
            <person name="Oliver B."/>
            <person name="Markow T.A."/>
            <person name="Kaufman T.C."/>
            <person name="Kellis M."/>
            <person name="Gelbart W."/>
            <person name="Iyer V.N."/>
            <person name="Pollard D.A."/>
            <person name="Sackton T.B."/>
            <person name="Larracuente A.M."/>
            <person name="Singh N.D."/>
            <person name="Abad J.P."/>
            <person name="Abt D.N."/>
            <person name="Adryan B."/>
            <person name="Aguade M."/>
            <person name="Akashi H."/>
            <person name="Anderson W.W."/>
            <person name="Aquadro C.F."/>
            <person name="Ardell D.H."/>
            <person name="Arguello R."/>
            <person name="Artieri C.G."/>
            <person name="Barbash D.A."/>
            <person name="Barker D."/>
            <person name="Barsanti P."/>
            <person name="Batterham P."/>
            <person name="Batzoglou S."/>
            <person name="Begun D."/>
            <person name="Bhutkar A."/>
            <person name="Blanco E."/>
            <person name="Bosak S.A."/>
            <person name="Bradley R.K."/>
            <person name="Brand A.D."/>
            <person name="Brent M.R."/>
            <person name="Brooks A.N."/>
            <person name="Brown R.H."/>
            <person name="Butlin R.K."/>
            <person name="Caggese C."/>
            <person name="Calvi B.R."/>
            <person name="Bernardo de Carvalho A."/>
            <person name="Caspi A."/>
            <person name="Castrezana S."/>
            <person name="Celniker S.E."/>
            <person name="Chang J.L."/>
            <person name="Chapple C."/>
            <person name="Chatterji S."/>
            <person name="Chinwalla A."/>
            <person name="Civetta A."/>
            <person name="Clifton S.W."/>
            <person name="Comeron J.M."/>
            <person name="Costello J.C."/>
            <person name="Coyne J.A."/>
            <person name="Daub J."/>
            <person name="David R.G."/>
            <person name="Delcher A.L."/>
            <person name="Delehaunty K."/>
            <person name="Do C.B."/>
            <person name="Ebling H."/>
            <person name="Edwards K."/>
            <person name="Eickbush T."/>
            <person name="Evans J.D."/>
            <person name="Filipski A."/>
            <person name="Findeiss S."/>
            <person name="Freyhult E."/>
            <person name="Fulton L."/>
            <person name="Fulton R."/>
            <person name="Garcia A.C."/>
            <person name="Gardiner A."/>
            <person name="Garfield D.A."/>
            <person name="Garvin B.E."/>
            <person name="Gibson G."/>
            <person name="Gilbert D."/>
            <person name="Gnerre S."/>
            <person name="Godfrey J."/>
            <person name="Good R."/>
            <person name="Gotea V."/>
            <person name="Gravely B."/>
            <person name="Greenberg A.J."/>
            <person name="Griffiths-Jones S."/>
            <person name="Gross S."/>
            <person name="Guigo R."/>
            <person name="Gustafson E.A."/>
            <person name="Haerty W."/>
            <person name="Hahn M.W."/>
            <person name="Halligan D.L."/>
            <person name="Halpern A.L."/>
            <person name="Halter G.M."/>
            <person name="Han M.V."/>
            <person name="Heger A."/>
            <person name="Hillier L."/>
            <person name="Hinrichs A.S."/>
            <person name="Holmes I."/>
            <person name="Hoskins R.A."/>
            <person name="Hubisz M.J."/>
            <person name="Hultmark D."/>
            <person name="Huntley M.A."/>
            <person name="Jaffe D.B."/>
            <person name="Jagadeeshan S."/>
            <person name="Jeck W.R."/>
            <person name="Johnson J."/>
            <person name="Jones C.D."/>
            <person name="Jordan W.C."/>
            <person name="Karpen G.H."/>
            <person name="Kataoka E."/>
            <person name="Keightley P.D."/>
            <person name="Kheradpour P."/>
            <person name="Kirkness E.F."/>
            <person name="Koerich L.B."/>
            <person name="Kristiansen K."/>
            <person name="Kudrna D."/>
            <person name="Kulathinal R.J."/>
            <person name="Kumar S."/>
            <person name="Kwok R."/>
            <person name="Lander E."/>
            <person name="Langley C.H."/>
            <person name="Lapoint R."/>
            <person name="Lazzaro B.P."/>
            <person name="Lee S.J."/>
            <person name="Levesque L."/>
            <person name="Li R."/>
            <person name="Lin C.F."/>
            <person name="Lin M.F."/>
            <person name="Lindblad-Toh K."/>
            <person name="Llopart A."/>
            <person name="Long M."/>
            <person name="Low L."/>
            <person name="Lozovsky E."/>
            <person name="Lu J."/>
            <person name="Luo M."/>
            <person name="Machado C.A."/>
            <person name="Makalowski W."/>
            <person name="Marzo M."/>
            <person name="Matsuda M."/>
            <person name="Matzkin L."/>
            <person name="McAllister B."/>
            <person name="McBride C.S."/>
            <person name="McKernan B."/>
            <person name="McKernan K."/>
            <person name="Mendez-Lago M."/>
            <person name="Minx P."/>
            <person name="Mollenhauer M.U."/>
            <person name="Montooth K."/>
            <person name="Mount S.M."/>
            <person name="Mu X."/>
            <person name="Myers E."/>
            <person name="Negre B."/>
            <person name="Newfeld S."/>
            <person name="Nielsen R."/>
            <person name="Noor M.A."/>
            <person name="O'Grady P."/>
            <person name="Pachter L."/>
            <person name="Papaceit M."/>
            <person name="Parisi M.J."/>
            <person name="Parisi M."/>
            <person name="Parts L."/>
            <person name="Pedersen J.S."/>
            <person name="Pesole G."/>
            <person name="Phillippy A.M."/>
            <person name="Ponting C.P."/>
            <person name="Pop M."/>
            <person name="Porcelli D."/>
            <person name="Powell J.R."/>
            <person name="Prohaska S."/>
            <person name="Pruitt K."/>
            <person name="Puig M."/>
            <person name="Quesneville H."/>
            <person name="Ram K.R."/>
            <person name="Rand D."/>
            <person name="Rasmussen M.D."/>
            <person name="Reed L.K."/>
            <person name="Reenan R."/>
            <person name="Reily A."/>
            <person name="Remington K.A."/>
            <person name="Rieger T.T."/>
            <person name="Ritchie M.G."/>
            <person name="Robin C."/>
            <person name="Rogers Y.H."/>
            <person name="Rohde C."/>
            <person name="Rozas J."/>
            <person name="Rubenfield M.J."/>
            <person name="Ruiz A."/>
            <person name="Russo S."/>
            <person name="Salzberg S.L."/>
            <person name="Sanchez-Gracia A."/>
            <person name="Saranga D.J."/>
            <person name="Sato H."/>
            <person name="Schaeffer S.W."/>
            <person name="Schatz M.C."/>
            <person name="Schlenke T."/>
            <person name="Schwartz R."/>
            <person name="Segarra C."/>
            <person name="Singh R.S."/>
            <person name="Sirot L."/>
            <person name="Sirota M."/>
            <person name="Sisneros N.B."/>
            <person name="Smith C.D."/>
            <person name="Smith T.F."/>
            <person name="Spieth J."/>
            <person name="Stage D.E."/>
            <person name="Stark A."/>
            <person name="Stephan W."/>
            <person name="Strausberg R.L."/>
            <person name="Strempel S."/>
            <person name="Sturgill D."/>
            <person name="Sutton G."/>
            <person name="Sutton G.G."/>
            <person name="Tao W."/>
            <person name="Teichmann S."/>
            <person name="Tobari Y.N."/>
            <person name="Tomimura Y."/>
            <person name="Tsolas J.M."/>
            <person name="Valente V.L."/>
            <person name="Venter E."/>
            <person name="Venter J.C."/>
            <person name="Vicario S."/>
            <person name="Vieira F.G."/>
            <person name="Vilella A.J."/>
            <person name="Villasante A."/>
            <person name="Walenz B."/>
            <person name="Wang J."/>
            <person name="Wasserman M."/>
            <person name="Watts T."/>
            <person name="Wilson D."/>
            <person name="Wilson R.K."/>
            <person name="Wing R.A."/>
            <person name="Wolfner M.F."/>
            <person name="Wong A."/>
            <person name="Wong G.K."/>
            <person name="Wu C.I."/>
            <person name="Wu G."/>
            <person name="Yamamoto D."/>
            <person name="Yang H.P."/>
            <person name="Yang S.P."/>
            <person name="Yorke J.A."/>
            <person name="Yoshida K."/>
            <person name="Zdobnov E."/>
            <person name="Zhang P."/>
            <person name="Zhang Y."/>
            <person name="Zimin A.V."/>
            <person name="Baldwin J."/>
            <person name="Abdouelleil A."/>
            <person name="Abdulkadir J."/>
            <person name="Abebe A."/>
            <person name="Abera B."/>
            <person name="Abreu J."/>
            <person name="Acer S.C."/>
            <person name="Aftuck L."/>
            <person name="Alexander A."/>
            <person name="An P."/>
            <person name="Anderson E."/>
            <person name="Anderson S."/>
            <person name="Arachi H."/>
            <person name="Azer M."/>
            <person name="Bachantsang P."/>
            <person name="Barry A."/>
            <person name="Bayul T."/>
            <person name="Berlin A."/>
            <person name="Bessette D."/>
            <person name="Bloom T."/>
            <person name="Blye J."/>
            <person name="Boguslavskiy L."/>
            <person name="Bonnet C."/>
            <person name="Boukhgalter B."/>
            <person name="Bourzgui I."/>
            <person name="Brown A."/>
            <person name="Cahill P."/>
            <person name="Channer S."/>
            <person name="Cheshatsang Y."/>
            <person name="Chuda L."/>
            <person name="Citroen M."/>
            <person name="Collymore A."/>
            <person name="Cooke P."/>
            <person name="Costello M."/>
            <person name="D'Aco K."/>
            <person name="Daza R."/>
            <person name="De Haan G."/>
            <person name="DeGray S."/>
            <person name="DeMaso C."/>
            <person name="Dhargay N."/>
            <person name="Dooley K."/>
            <person name="Dooley E."/>
            <person name="Doricent M."/>
            <person name="Dorje P."/>
            <person name="Dorjee K."/>
            <person name="Dupes A."/>
            <person name="Elong R."/>
            <person name="Falk J."/>
            <person name="Farina A."/>
            <person name="Faro S."/>
            <person name="Ferguson D."/>
            <person name="Fisher S."/>
            <person name="Foley C.D."/>
            <person name="Franke A."/>
            <person name="Friedrich D."/>
            <person name="Gadbois L."/>
            <person name="Gearin G."/>
            <person name="Gearin C.R."/>
            <person name="Giannoukos G."/>
            <person name="Goode T."/>
            <person name="Graham J."/>
            <person name="Grandbois E."/>
            <person name="Grewal S."/>
            <person name="Gyaltsen K."/>
            <person name="Hafez N."/>
            <person name="Hagos B."/>
            <person name="Hall J."/>
            <person name="Henson C."/>
            <person name="Hollinger A."/>
            <person name="Honan T."/>
            <person name="Huard M.D."/>
            <person name="Hughes L."/>
            <person name="Hurhula B."/>
            <person name="Husby M.E."/>
            <person name="Kamat A."/>
            <person name="Kanga B."/>
            <person name="Kashin S."/>
            <person name="Khazanovich D."/>
            <person name="Kisner P."/>
            <person name="Lance K."/>
            <person name="Lara M."/>
            <person name="Lee W."/>
            <person name="Lennon N."/>
            <person name="Letendre F."/>
            <person name="LeVine R."/>
            <person name="Lipovsky A."/>
            <person name="Liu X."/>
            <person name="Liu J."/>
            <person name="Liu S."/>
            <person name="Lokyitsang T."/>
            <person name="Lokyitsang Y."/>
            <person name="Lubonja R."/>
            <person name="Lui A."/>
            <person name="MacDonald P."/>
            <person name="Magnisalis V."/>
            <person name="Maru K."/>
            <person name="Matthews C."/>
            <person name="McCusker W."/>
            <person name="McDonough S."/>
            <person name="Mehta T."/>
            <person name="Meldrim J."/>
            <person name="Meneus L."/>
            <person name="Mihai O."/>
            <person name="Mihalev A."/>
            <person name="Mihova T."/>
            <person name="Mittelman R."/>
            <person name="Mlenga V."/>
            <person name="Montmayeur A."/>
            <person name="Mulrain L."/>
            <person name="Navidi A."/>
            <person name="Naylor J."/>
            <person name="Negash T."/>
            <person name="Nguyen T."/>
            <person name="Nguyen N."/>
            <person name="Nicol R."/>
            <person name="Norbu C."/>
            <person name="Norbu N."/>
            <person name="Novod N."/>
            <person name="O'Neill B."/>
            <person name="Osman S."/>
            <person name="Markiewicz E."/>
            <person name="Oyono O.L."/>
            <person name="Patti C."/>
            <person name="Phunkhang P."/>
            <person name="Pierre F."/>
            <person name="Priest M."/>
            <person name="Raghuraman S."/>
            <person name="Rege F."/>
            <person name="Reyes R."/>
            <person name="Rise C."/>
            <person name="Rogov P."/>
            <person name="Ross K."/>
            <person name="Ryan E."/>
            <person name="Settipalli S."/>
            <person name="Shea T."/>
            <person name="Sherpa N."/>
            <person name="Shi L."/>
            <person name="Shih D."/>
            <person name="Sparrow T."/>
            <person name="Spaulding J."/>
            <person name="Stalker J."/>
            <person name="Stange-Thomann N."/>
            <person name="Stavropoulos S."/>
            <person name="Stone C."/>
            <person name="Strader C."/>
            <person name="Tesfaye S."/>
            <person name="Thomson T."/>
            <person name="Thoulutsang Y."/>
            <person name="Thoulutsang D."/>
            <person name="Topham K."/>
            <person name="Topping I."/>
            <person name="Tsamla T."/>
            <person name="Vassiliev H."/>
            <person name="Vo A."/>
            <person name="Wangchuk T."/>
            <person name="Wangdi T."/>
            <person name="Weiand M."/>
            <person name="Wilkinson J."/>
            <person name="Wilson A."/>
            <person name="Yadav S."/>
            <person name="Young G."/>
            <person name="Yu Q."/>
            <person name="Zembek L."/>
            <person name="Zhong D."/>
            <person name="Zimmer A."/>
            <person name="Zwirko Z."/>
            <person name="Jaffe D.B."/>
            <person name="Alvarez P."/>
            <person name="Brockman W."/>
            <person name="Butler J."/>
            <person name="Chin C."/>
            <person name="Gnerre S."/>
            <person name="Grabherr M."/>
            <person name="Kleber M."/>
            <person name="Mauceli E."/>
            <person name="MacCallum I."/>
        </authorList>
    </citation>
    <scope>NUCLEOTIDE SEQUENCE [LARGE SCALE GENOMIC DNA]</scope>
    <source>
        <strain evidence="2">Rob3c / Tucson 14021-0248.25</strain>
    </source>
</reference>
<dbReference type="EMBL" id="CH480818">
    <property type="protein sequence ID" value="EDW51976.1"/>
    <property type="molecule type" value="Genomic_DNA"/>
</dbReference>
<name>B4HY46_DROSE</name>
<dbReference type="Proteomes" id="UP000001292">
    <property type="component" value="Unassembled WGS sequence"/>
</dbReference>
<evidence type="ECO:0000313" key="1">
    <source>
        <dbReference type="EMBL" id="EDW51976.1"/>
    </source>
</evidence>